<dbReference type="PANTHER" id="PTHR12561">
    <property type="entry name" value="LIPOATE-PROTEIN LIGASE"/>
    <property type="match status" value="1"/>
</dbReference>
<dbReference type="EC" id="6.3.1.20" evidence="3"/>
<sequence length="325" mass="36089">MLKIYHSLSRNPYFNLAFESYLVEQHRSGEAYLYLWQNENTVVIGRNQNPWKECDLTYLEETGGKLARRMSGGGAVYHDLGNLNFTFVTDNGEDQIHQNIAVIIAALGAEFGIRAEFSGKNDLMVDGFKVSGNAYFAEEGTLCHHGTLLVDVDGNRLGKLLTVSKQKLQSKGIDSVRSRVKNLVMFNPYVTVEGLMRCLDHAFITAYGVADNTTDDQADSTTARIVDMIDVLEGGVDTHSSAVIHPLMQQFESWEWRYGASPAFNVQMSERYAWGSVDLYLMVEDGIVKAVKIASDALDVNLPEKLSARIVGAPFDEAKIKALMA</sequence>
<dbReference type="RefSeq" id="WP_213236769.1">
    <property type="nucleotide sequence ID" value="NZ_JAHBCL010000014.1"/>
</dbReference>
<feature type="domain" description="BPL/LPL catalytic" evidence="8">
    <location>
        <begin position="27"/>
        <end position="211"/>
    </location>
</feature>
<dbReference type="EMBL" id="JAHBCL010000014">
    <property type="protein sequence ID" value="MBS7526908.1"/>
    <property type="molecule type" value="Genomic_DNA"/>
</dbReference>
<dbReference type="SUPFAM" id="SSF82649">
    <property type="entry name" value="SufE/NifU"/>
    <property type="match status" value="1"/>
</dbReference>
<reference evidence="9 10" key="1">
    <citation type="submission" date="2021-05" db="EMBL/GenBank/DDBJ databases">
        <title>Fusibacter ferrireducens sp. nov., an anaerobic, sulfur- and Fe-reducing bacterium isolated from the mangrove sediment.</title>
        <authorList>
            <person name="Qiu D."/>
        </authorList>
    </citation>
    <scope>NUCLEOTIDE SEQUENCE [LARGE SCALE GENOMIC DNA]</scope>
    <source>
        <strain evidence="9 10">DSM 12116</strain>
    </source>
</reference>
<dbReference type="InterPro" id="IPR004143">
    <property type="entry name" value="BPL_LPL_catalytic"/>
</dbReference>
<dbReference type="Gene3D" id="3.30.930.10">
    <property type="entry name" value="Bira Bifunctional Protein, Domain 2"/>
    <property type="match status" value="1"/>
</dbReference>
<dbReference type="Proteomes" id="UP000746471">
    <property type="component" value="Unassembled WGS sequence"/>
</dbReference>
<dbReference type="Pfam" id="PF10437">
    <property type="entry name" value="Lip_prot_lig_C"/>
    <property type="match status" value="1"/>
</dbReference>
<proteinExistence type="predicted"/>
<evidence type="ECO:0000256" key="2">
    <source>
        <dbReference type="ARBA" id="ARBA00005124"/>
    </source>
</evidence>
<evidence type="ECO:0000313" key="10">
    <source>
        <dbReference type="Proteomes" id="UP000746471"/>
    </source>
</evidence>
<evidence type="ECO:0000256" key="1">
    <source>
        <dbReference type="ARBA" id="ARBA00005085"/>
    </source>
</evidence>
<dbReference type="GO" id="GO:0016979">
    <property type="term" value="F:lipoate-protein ligase activity"/>
    <property type="evidence" value="ECO:0007669"/>
    <property type="project" value="UniProtKB-EC"/>
</dbReference>
<gene>
    <name evidence="9" type="ORF">KHM83_09480</name>
</gene>
<name>A0ABS5PPB8_9FIRM</name>
<comment type="pathway">
    <text evidence="2">Protein modification; protein lipoylation via exogenous pathway; protein N(6)-(lipoyl)lysine from lipoate: step 1/2.</text>
</comment>
<comment type="caution">
    <text evidence="9">The sequence shown here is derived from an EMBL/GenBank/DDBJ whole genome shotgun (WGS) entry which is preliminary data.</text>
</comment>
<dbReference type="Gene3D" id="3.30.390.50">
    <property type="entry name" value="CO dehydrogenase flavoprotein, C-terminal domain"/>
    <property type="match status" value="1"/>
</dbReference>
<keyword evidence="6" id="KW-0067">ATP-binding</keyword>
<evidence type="ECO:0000256" key="5">
    <source>
        <dbReference type="ARBA" id="ARBA00022741"/>
    </source>
</evidence>
<evidence type="ECO:0000256" key="4">
    <source>
        <dbReference type="ARBA" id="ARBA00022598"/>
    </source>
</evidence>
<dbReference type="InterPro" id="IPR045864">
    <property type="entry name" value="aa-tRNA-synth_II/BPL/LPL"/>
</dbReference>
<organism evidence="9 10">
    <name type="scientific">Fusibacter paucivorans</name>
    <dbReference type="NCBI Taxonomy" id="76009"/>
    <lineage>
        <taxon>Bacteria</taxon>
        <taxon>Bacillati</taxon>
        <taxon>Bacillota</taxon>
        <taxon>Clostridia</taxon>
        <taxon>Eubacteriales</taxon>
        <taxon>Eubacteriales Family XII. Incertae Sedis</taxon>
        <taxon>Fusibacter</taxon>
    </lineage>
</organism>
<dbReference type="Pfam" id="PF21948">
    <property type="entry name" value="LplA-B_cat"/>
    <property type="match status" value="1"/>
</dbReference>
<dbReference type="SUPFAM" id="SSF55681">
    <property type="entry name" value="Class II aaRS and biotin synthetases"/>
    <property type="match status" value="1"/>
</dbReference>
<dbReference type="InterPro" id="IPR004562">
    <property type="entry name" value="LipoylTrfase_LipoateP_Ligase"/>
</dbReference>
<evidence type="ECO:0000256" key="3">
    <source>
        <dbReference type="ARBA" id="ARBA00012367"/>
    </source>
</evidence>
<dbReference type="InterPro" id="IPR019491">
    <property type="entry name" value="Lipoate_protein_ligase_C"/>
</dbReference>
<evidence type="ECO:0000313" key="9">
    <source>
        <dbReference type="EMBL" id="MBS7526908.1"/>
    </source>
</evidence>
<protein>
    <recommendedName>
        <fullName evidence="3">lipoate--protein ligase</fullName>
        <ecNumber evidence="3">6.3.1.20</ecNumber>
    </recommendedName>
</protein>
<dbReference type="PROSITE" id="PS51733">
    <property type="entry name" value="BPL_LPL_CATALYTIC"/>
    <property type="match status" value="1"/>
</dbReference>
<comment type="catalytic activity">
    <reaction evidence="7">
        <text>L-lysyl-[lipoyl-carrier protein] + (R)-lipoate + ATP = N(6)-[(R)-lipoyl]-L-lysyl-[lipoyl-carrier protein] + AMP + diphosphate + H(+)</text>
        <dbReference type="Rhea" id="RHEA:49288"/>
        <dbReference type="Rhea" id="RHEA-COMP:10500"/>
        <dbReference type="Rhea" id="RHEA-COMP:10502"/>
        <dbReference type="ChEBI" id="CHEBI:15378"/>
        <dbReference type="ChEBI" id="CHEBI:29969"/>
        <dbReference type="ChEBI" id="CHEBI:30616"/>
        <dbReference type="ChEBI" id="CHEBI:33019"/>
        <dbReference type="ChEBI" id="CHEBI:83088"/>
        <dbReference type="ChEBI" id="CHEBI:83099"/>
        <dbReference type="ChEBI" id="CHEBI:456215"/>
        <dbReference type="EC" id="6.3.1.20"/>
    </reaction>
</comment>
<evidence type="ECO:0000256" key="7">
    <source>
        <dbReference type="ARBA" id="ARBA00048037"/>
    </source>
</evidence>
<keyword evidence="4 9" id="KW-0436">Ligase</keyword>
<keyword evidence="10" id="KW-1185">Reference proteome</keyword>
<dbReference type="PANTHER" id="PTHR12561:SF3">
    <property type="entry name" value="LIPOYLTRANSFERASE 1, MITOCHONDRIAL"/>
    <property type="match status" value="1"/>
</dbReference>
<evidence type="ECO:0000259" key="8">
    <source>
        <dbReference type="PROSITE" id="PS51733"/>
    </source>
</evidence>
<evidence type="ECO:0000256" key="6">
    <source>
        <dbReference type="ARBA" id="ARBA00022840"/>
    </source>
</evidence>
<comment type="pathway">
    <text evidence="1">Protein modification; protein lipoylation via exogenous pathway; protein N(6)-(lipoyl)lysine from lipoate: step 2/2.</text>
</comment>
<dbReference type="NCBIfam" id="TIGR00545">
    <property type="entry name" value="lipoyltrans"/>
    <property type="match status" value="1"/>
</dbReference>
<dbReference type="CDD" id="cd16443">
    <property type="entry name" value="LplA"/>
    <property type="match status" value="1"/>
</dbReference>
<keyword evidence="5" id="KW-0547">Nucleotide-binding</keyword>
<accession>A0ABS5PPB8</accession>